<sequence length="472" mass="52600">MRYISTRGSAELVDFEGALMTGLARDGGLYVPETWPTFSADDLRAMRGLSYPEIAFRVMKPFVSPCIPDEDFKKIIDESYATFVDHSVAPLSQLGPNLWLMELYHGPTLAFKDVAMQVLGRLYDYVLNKRDKRITVVGATSGDTGSAAIEAIRGRSRASIFIMHPNNRTSEVQRRQMTTVDANNVHNIAIEGTFDDCQNLLKAMFNDHDFRDEIKISGVNSINWARIMPQMVYYVAAAVSLGAPDRTINFTVPTGNFGDIFAGYAAKQIGLPIDKLVIASNLNDILTRVMNTGAHTLGEVHPTMSPSMDIQISSNFERLLFDLYDRDGKAIADLMNQLTETGTFTLGQAQREKALKLFTAQRVDEEQTLKTIEKVYQQSEKLIDPHTAVGVEAAWREQDAATDKSTPMVTLSTAHPAKFPDNVEKATGTRPPLPQHMLDLYDREERFTVLPNDLETVTTHIRKTLAAESQTV</sequence>
<evidence type="ECO:0000256" key="11">
    <source>
        <dbReference type="NCBIfam" id="TIGR00260"/>
    </source>
</evidence>
<dbReference type="RefSeq" id="WP_145075225.1">
    <property type="nucleotide sequence ID" value="NZ_CP036425.1"/>
</dbReference>
<dbReference type="InterPro" id="IPR029144">
    <property type="entry name" value="Thr_synth_N"/>
</dbReference>
<dbReference type="InterPro" id="IPR004450">
    <property type="entry name" value="Thr_synthase-like"/>
</dbReference>
<dbReference type="EMBL" id="CP036425">
    <property type="protein sequence ID" value="QDU32924.1"/>
    <property type="molecule type" value="Genomic_DNA"/>
</dbReference>
<evidence type="ECO:0000256" key="12">
    <source>
        <dbReference type="PIRSR" id="PIRSR604450-51"/>
    </source>
</evidence>
<feature type="domain" description="Threonine synthase N-terminal" evidence="14">
    <location>
        <begin position="2"/>
        <end position="80"/>
    </location>
</feature>
<reference evidence="15 16" key="1">
    <citation type="submission" date="2019-02" db="EMBL/GenBank/DDBJ databases">
        <title>Deep-cultivation of Planctomycetes and their phenomic and genomic characterization uncovers novel biology.</title>
        <authorList>
            <person name="Wiegand S."/>
            <person name="Jogler M."/>
            <person name="Boedeker C."/>
            <person name="Pinto D."/>
            <person name="Vollmers J."/>
            <person name="Rivas-Marin E."/>
            <person name="Kohn T."/>
            <person name="Peeters S.H."/>
            <person name="Heuer A."/>
            <person name="Rast P."/>
            <person name="Oberbeckmann S."/>
            <person name="Bunk B."/>
            <person name="Jeske O."/>
            <person name="Meyerdierks A."/>
            <person name="Storesund J.E."/>
            <person name="Kallscheuer N."/>
            <person name="Luecker S."/>
            <person name="Lage O.M."/>
            <person name="Pohl T."/>
            <person name="Merkel B.J."/>
            <person name="Hornburger P."/>
            <person name="Mueller R.-W."/>
            <person name="Bruemmer F."/>
            <person name="Labrenz M."/>
            <person name="Spormann A.M."/>
            <person name="Op den Camp H."/>
            <person name="Overmann J."/>
            <person name="Amann R."/>
            <person name="Jetten M.S.M."/>
            <person name="Mascher T."/>
            <person name="Medema M.H."/>
            <person name="Devos D.P."/>
            <person name="Kaster A.-K."/>
            <person name="Ovreas L."/>
            <person name="Rohde M."/>
            <person name="Galperin M.Y."/>
            <person name="Jogler C."/>
        </authorList>
    </citation>
    <scope>NUCLEOTIDE SEQUENCE [LARGE SCALE GENOMIC DNA]</scope>
    <source>
        <strain evidence="15 16">KS4</strain>
    </source>
</reference>
<dbReference type="OrthoDB" id="9763107at2"/>
<evidence type="ECO:0000256" key="7">
    <source>
        <dbReference type="ARBA" id="ARBA00022697"/>
    </source>
</evidence>
<evidence type="ECO:0000256" key="2">
    <source>
        <dbReference type="ARBA" id="ARBA00004979"/>
    </source>
</evidence>
<accession>A0A517YRS0</accession>
<evidence type="ECO:0000313" key="16">
    <source>
        <dbReference type="Proteomes" id="UP000317369"/>
    </source>
</evidence>
<dbReference type="EC" id="4.2.3.1" evidence="4 11"/>
<dbReference type="Proteomes" id="UP000317369">
    <property type="component" value="Chromosome"/>
</dbReference>
<dbReference type="PROSITE" id="PS00165">
    <property type="entry name" value="DEHYDRATASE_SER_THR"/>
    <property type="match status" value="1"/>
</dbReference>
<evidence type="ECO:0000256" key="9">
    <source>
        <dbReference type="ARBA" id="ARBA00023239"/>
    </source>
</evidence>
<evidence type="ECO:0000256" key="8">
    <source>
        <dbReference type="ARBA" id="ARBA00022898"/>
    </source>
</evidence>
<gene>
    <name evidence="15" type="primary">thrC</name>
    <name evidence="15" type="ORF">KS4_09630</name>
</gene>
<evidence type="ECO:0000259" key="14">
    <source>
        <dbReference type="Pfam" id="PF14821"/>
    </source>
</evidence>
<evidence type="ECO:0000256" key="10">
    <source>
        <dbReference type="ARBA" id="ARBA00049144"/>
    </source>
</evidence>
<keyword evidence="16" id="KW-1185">Reference proteome</keyword>
<dbReference type="PANTHER" id="PTHR42690:SF1">
    <property type="entry name" value="THREONINE SYNTHASE-LIKE 2"/>
    <property type="match status" value="1"/>
</dbReference>
<dbReference type="Gene3D" id="3.90.1380.10">
    <property type="entry name" value="Threonine synthase, N-terminal domain"/>
    <property type="match status" value="1"/>
</dbReference>
<dbReference type="Pfam" id="PF00291">
    <property type="entry name" value="PALP"/>
    <property type="match status" value="1"/>
</dbReference>
<dbReference type="FunFam" id="3.90.1380.10:FF:000002">
    <property type="entry name" value="Threonine synthase"/>
    <property type="match status" value="1"/>
</dbReference>
<protein>
    <recommendedName>
        <fullName evidence="5 11">Threonine synthase</fullName>
        <ecNumber evidence="4 11">4.2.3.1</ecNumber>
    </recommendedName>
</protein>
<dbReference type="Pfam" id="PF14821">
    <property type="entry name" value="Thr_synth_N"/>
    <property type="match status" value="1"/>
</dbReference>
<feature type="modified residue" description="N6-(pyridoxal phosphate)lysine" evidence="12">
    <location>
        <position position="112"/>
    </location>
</feature>
<comment type="catalytic activity">
    <reaction evidence="10">
        <text>O-phospho-L-homoserine + H2O = L-threonine + phosphate</text>
        <dbReference type="Rhea" id="RHEA:10840"/>
        <dbReference type="ChEBI" id="CHEBI:15377"/>
        <dbReference type="ChEBI" id="CHEBI:43474"/>
        <dbReference type="ChEBI" id="CHEBI:57590"/>
        <dbReference type="ChEBI" id="CHEBI:57926"/>
        <dbReference type="EC" id="4.2.3.1"/>
    </reaction>
</comment>
<dbReference type="InterPro" id="IPR000634">
    <property type="entry name" value="Ser/Thr_deHydtase_PyrdxlP-BS"/>
</dbReference>
<evidence type="ECO:0000313" key="15">
    <source>
        <dbReference type="EMBL" id="QDU32924.1"/>
    </source>
</evidence>
<evidence type="ECO:0000256" key="6">
    <source>
        <dbReference type="ARBA" id="ARBA00022605"/>
    </source>
</evidence>
<dbReference type="CDD" id="cd01560">
    <property type="entry name" value="Thr-synth_2"/>
    <property type="match status" value="1"/>
</dbReference>
<comment type="pathway">
    <text evidence="2">Amino-acid biosynthesis; L-threonine biosynthesis; L-threonine from L-aspartate: step 5/5.</text>
</comment>
<dbReference type="PANTHER" id="PTHR42690">
    <property type="entry name" value="THREONINE SYNTHASE FAMILY MEMBER"/>
    <property type="match status" value="1"/>
</dbReference>
<dbReference type="GO" id="GO:0004795">
    <property type="term" value="F:threonine synthase activity"/>
    <property type="evidence" value="ECO:0007669"/>
    <property type="project" value="UniProtKB-UniRule"/>
</dbReference>
<evidence type="ECO:0000256" key="5">
    <source>
        <dbReference type="ARBA" id="ARBA00018679"/>
    </source>
</evidence>
<proteinExistence type="inferred from homology"/>
<dbReference type="GO" id="GO:0009088">
    <property type="term" value="P:threonine biosynthetic process"/>
    <property type="evidence" value="ECO:0007669"/>
    <property type="project" value="UniProtKB-UniRule"/>
</dbReference>
<keyword evidence="8 12" id="KW-0663">Pyridoxal phosphate</keyword>
<dbReference type="Gene3D" id="3.40.50.1100">
    <property type="match status" value="2"/>
</dbReference>
<dbReference type="SUPFAM" id="SSF53686">
    <property type="entry name" value="Tryptophan synthase beta subunit-like PLP-dependent enzymes"/>
    <property type="match status" value="1"/>
</dbReference>
<evidence type="ECO:0000256" key="3">
    <source>
        <dbReference type="ARBA" id="ARBA00005517"/>
    </source>
</evidence>
<dbReference type="NCBIfam" id="TIGR00260">
    <property type="entry name" value="thrC"/>
    <property type="match status" value="1"/>
</dbReference>
<feature type="domain" description="Tryptophan synthase beta chain-like PALP" evidence="13">
    <location>
        <begin position="92"/>
        <end position="330"/>
    </location>
</feature>
<keyword evidence="7" id="KW-0791">Threonine biosynthesis</keyword>
<comment type="similarity">
    <text evidence="3">Belongs to the threonine synthase family.</text>
</comment>
<evidence type="ECO:0000256" key="1">
    <source>
        <dbReference type="ARBA" id="ARBA00001933"/>
    </source>
</evidence>
<organism evidence="15 16">
    <name type="scientific">Poriferisphaera corsica</name>
    <dbReference type="NCBI Taxonomy" id="2528020"/>
    <lineage>
        <taxon>Bacteria</taxon>
        <taxon>Pseudomonadati</taxon>
        <taxon>Planctomycetota</taxon>
        <taxon>Phycisphaerae</taxon>
        <taxon>Phycisphaerales</taxon>
        <taxon>Phycisphaeraceae</taxon>
        <taxon>Poriferisphaera</taxon>
    </lineage>
</organism>
<evidence type="ECO:0000256" key="4">
    <source>
        <dbReference type="ARBA" id="ARBA00013028"/>
    </source>
</evidence>
<dbReference type="InterPro" id="IPR036052">
    <property type="entry name" value="TrpB-like_PALP_sf"/>
</dbReference>
<dbReference type="UniPathway" id="UPA00050">
    <property type="reaction ID" value="UER00065"/>
</dbReference>
<comment type="cofactor">
    <cofactor evidence="1 12">
        <name>pyridoxal 5'-phosphate</name>
        <dbReference type="ChEBI" id="CHEBI:597326"/>
    </cofactor>
</comment>
<dbReference type="KEGG" id="pcor:KS4_09630"/>
<dbReference type="AlphaFoldDB" id="A0A517YRS0"/>
<keyword evidence="9 15" id="KW-0456">Lyase</keyword>
<name>A0A517YRS0_9BACT</name>
<dbReference type="InterPro" id="IPR001926">
    <property type="entry name" value="TrpB-like_PALP"/>
</dbReference>
<keyword evidence="6" id="KW-0028">Amino-acid biosynthesis</keyword>
<dbReference type="Pfam" id="PF24857">
    <property type="entry name" value="THR4_C"/>
    <property type="match status" value="1"/>
</dbReference>
<dbReference type="InterPro" id="IPR037158">
    <property type="entry name" value="Thr_synth_N_sf"/>
</dbReference>
<dbReference type="GO" id="GO:0030170">
    <property type="term" value="F:pyridoxal phosphate binding"/>
    <property type="evidence" value="ECO:0007669"/>
    <property type="project" value="InterPro"/>
</dbReference>
<dbReference type="InterPro" id="IPR051166">
    <property type="entry name" value="Threonine_Synthase"/>
</dbReference>
<evidence type="ECO:0000259" key="13">
    <source>
        <dbReference type="Pfam" id="PF00291"/>
    </source>
</evidence>